<protein>
    <recommendedName>
        <fullName evidence="3">Flagellar assembly protein FliH/Type III secretion system HrpE domain-containing protein</fullName>
    </recommendedName>
</protein>
<dbReference type="Proteomes" id="UP001501353">
    <property type="component" value="Unassembled WGS sequence"/>
</dbReference>
<sequence length="198" mass="21907">MTFCIDTIAHDAALRPDHGLLRIAALCVTSDADANARRLHDEARAAADTILQEAHQQTRQITERAEQQALERMRGFMAAFDTQYAAFSERSQALVIRLALGLFDRLILSITDRERVESLVKRLALEAPAKLSEAMLHLHPSDMAHLPNPEWPVKADTEMAPGTALLVASSGEWRMEFDVAVATLKSTLQRVADESVPP</sequence>
<gene>
    <name evidence="1" type="ORF">GCM10022212_32460</name>
</gene>
<dbReference type="EMBL" id="BAAAZE010000013">
    <property type="protein sequence ID" value="GAA4031360.1"/>
    <property type="molecule type" value="Genomic_DNA"/>
</dbReference>
<evidence type="ECO:0000313" key="1">
    <source>
        <dbReference type="EMBL" id="GAA4031360.1"/>
    </source>
</evidence>
<name>A0ABP7TU95_9BURK</name>
<evidence type="ECO:0008006" key="3">
    <source>
        <dbReference type="Google" id="ProtNLM"/>
    </source>
</evidence>
<comment type="caution">
    <text evidence="1">The sequence shown here is derived from an EMBL/GenBank/DDBJ whole genome shotgun (WGS) entry which is preliminary data.</text>
</comment>
<proteinExistence type="predicted"/>
<dbReference type="Pfam" id="PF06188">
    <property type="entry name" value="HrpE"/>
    <property type="match status" value="1"/>
</dbReference>
<dbReference type="RefSeq" id="WP_344764855.1">
    <property type="nucleotide sequence ID" value="NZ_BAAAZE010000013.1"/>
</dbReference>
<evidence type="ECO:0000313" key="2">
    <source>
        <dbReference type="Proteomes" id="UP001501353"/>
    </source>
</evidence>
<reference evidence="2" key="1">
    <citation type="journal article" date="2019" name="Int. J. Syst. Evol. Microbiol.">
        <title>The Global Catalogue of Microorganisms (GCM) 10K type strain sequencing project: providing services to taxonomists for standard genome sequencing and annotation.</title>
        <authorList>
            <consortium name="The Broad Institute Genomics Platform"/>
            <consortium name="The Broad Institute Genome Sequencing Center for Infectious Disease"/>
            <person name="Wu L."/>
            <person name="Ma J."/>
        </authorList>
    </citation>
    <scope>NUCLEOTIDE SEQUENCE [LARGE SCALE GENOMIC DNA]</scope>
    <source>
        <strain evidence="2">JCM 16673</strain>
    </source>
</reference>
<accession>A0ABP7TU95</accession>
<organism evidence="1 2">
    <name type="scientific">Actimicrobium antarcticum</name>
    <dbReference type="NCBI Taxonomy" id="1051899"/>
    <lineage>
        <taxon>Bacteria</taxon>
        <taxon>Pseudomonadati</taxon>
        <taxon>Pseudomonadota</taxon>
        <taxon>Betaproteobacteria</taxon>
        <taxon>Burkholderiales</taxon>
        <taxon>Oxalobacteraceae</taxon>
        <taxon>Actimicrobium</taxon>
    </lineage>
</organism>
<keyword evidence="2" id="KW-1185">Reference proteome</keyword>
<dbReference type="InterPro" id="IPR009335">
    <property type="entry name" value="T3SS_HrpE/ATPase_suE"/>
</dbReference>